<dbReference type="Proteomes" id="UP000679992">
    <property type="component" value="Unassembled WGS sequence"/>
</dbReference>
<protein>
    <submittedName>
        <fullName evidence="1">Uncharacterized protein</fullName>
    </submittedName>
</protein>
<sequence length="67" mass="7719">MNNASNLLEYDLNCLCLTLYTEAAQNLNPFSIDYAILITIFCICQRLLQNYRNGVCEIYEIFYIGPA</sequence>
<evidence type="ECO:0000313" key="2">
    <source>
        <dbReference type="Proteomes" id="UP000679992"/>
    </source>
</evidence>
<reference evidence="1 2" key="1">
    <citation type="submission" date="2021-03" db="EMBL/GenBank/DDBJ databases">
        <title>Antimicrobial resistance genes in bacteria isolated from Japanese honey, and their potential for conferring macrolide and lincosamide resistance in the American foulbrood pathogen Paenibacillus larvae.</title>
        <authorList>
            <person name="Okamoto M."/>
            <person name="Kumagai M."/>
            <person name="Kanamori H."/>
            <person name="Takamatsu D."/>
        </authorList>
    </citation>
    <scope>NUCLEOTIDE SEQUENCE [LARGE SCALE GENOMIC DNA]</scope>
    <source>
        <strain evidence="1 2">J42TS3</strain>
    </source>
</reference>
<name>A0ABQ4MAY1_9BACL</name>
<organism evidence="1 2">
    <name type="scientific">Paenibacillus vini</name>
    <dbReference type="NCBI Taxonomy" id="1476024"/>
    <lineage>
        <taxon>Bacteria</taxon>
        <taxon>Bacillati</taxon>
        <taxon>Bacillota</taxon>
        <taxon>Bacilli</taxon>
        <taxon>Bacillales</taxon>
        <taxon>Paenibacillaceae</taxon>
        <taxon>Paenibacillus</taxon>
    </lineage>
</organism>
<gene>
    <name evidence="1" type="ORF">J42TS3_21840</name>
</gene>
<comment type="caution">
    <text evidence="1">The sequence shown here is derived from an EMBL/GenBank/DDBJ whole genome shotgun (WGS) entry which is preliminary data.</text>
</comment>
<accession>A0ABQ4MAY1</accession>
<dbReference type="EMBL" id="BOSL01000006">
    <property type="protein sequence ID" value="GIP53149.1"/>
    <property type="molecule type" value="Genomic_DNA"/>
</dbReference>
<keyword evidence="2" id="KW-1185">Reference proteome</keyword>
<proteinExistence type="predicted"/>
<evidence type="ECO:0000313" key="1">
    <source>
        <dbReference type="EMBL" id="GIP53149.1"/>
    </source>
</evidence>